<reference evidence="1 2" key="1">
    <citation type="submission" date="2018-08" db="EMBL/GenBank/DDBJ databases">
        <title>Recombination of ecologically and evolutionarily significant loci maintains genetic cohesion in the Pseudomonas syringae species complex.</title>
        <authorList>
            <person name="Dillon M."/>
            <person name="Thakur S."/>
            <person name="Almeida R.N.D."/>
            <person name="Weir B.S."/>
            <person name="Guttman D.S."/>
        </authorList>
    </citation>
    <scope>NUCLEOTIDE SEQUENCE [LARGE SCALE GENOMIC DNA]</scope>
    <source>
        <strain evidence="1 2">ICMP 11947</strain>
    </source>
</reference>
<dbReference type="EMBL" id="RBUG01000005">
    <property type="protein sequence ID" value="RMU78346.1"/>
    <property type="molecule type" value="Genomic_DNA"/>
</dbReference>
<dbReference type="AlphaFoldDB" id="A0A3M5X680"/>
<gene>
    <name evidence="1" type="ORF">ALP23_100580</name>
</gene>
<accession>A0A3M5X680</accession>
<dbReference type="Proteomes" id="UP000271152">
    <property type="component" value="Unassembled WGS sequence"/>
</dbReference>
<proteinExistence type="predicted"/>
<name>A0A3M5X680_9PSED</name>
<sequence>MAKPKHAIVLYAHTVKFGEQTVMAVVIAEKKAEVDAWVALLEDSTALLARPGVHHKLLLQRACALHTSKIVNAEEYSDMLELADGALAYAIEEQLYLPPSESAA</sequence>
<comment type="caution">
    <text evidence="1">The sequence shown here is derived from an EMBL/GenBank/DDBJ whole genome shotgun (WGS) entry which is preliminary data.</text>
</comment>
<evidence type="ECO:0000313" key="1">
    <source>
        <dbReference type="EMBL" id="RMU78346.1"/>
    </source>
</evidence>
<organism evidence="1 2">
    <name type="scientific">Pseudomonas syringae pv. apii</name>
    <dbReference type="NCBI Taxonomy" id="81036"/>
    <lineage>
        <taxon>Bacteria</taxon>
        <taxon>Pseudomonadati</taxon>
        <taxon>Pseudomonadota</taxon>
        <taxon>Gammaproteobacteria</taxon>
        <taxon>Pseudomonadales</taxon>
        <taxon>Pseudomonadaceae</taxon>
        <taxon>Pseudomonas</taxon>
    </lineage>
</organism>
<evidence type="ECO:0000313" key="2">
    <source>
        <dbReference type="Proteomes" id="UP000271152"/>
    </source>
</evidence>
<protein>
    <submittedName>
        <fullName evidence="1">Uncharacterized protein</fullName>
    </submittedName>
</protein>